<organism evidence="1 2">
    <name type="scientific">Deinococcus xinjiangensis</name>
    <dbReference type="NCBI Taxonomy" id="457454"/>
    <lineage>
        <taxon>Bacteria</taxon>
        <taxon>Thermotogati</taxon>
        <taxon>Deinococcota</taxon>
        <taxon>Deinococci</taxon>
        <taxon>Deinococcales</taxon>
        <taxon>Deinococcaceae</taxon>
        <taxon>Deinococcus</taxon>
    </lineage>
</organism>
<evidence type="ECO:0000313" key="2">
    <source>
        <dbReference type="Proteomes" id="UP001458946"/>
    </source>
</evidence>
<reference evidence="1 2" key="1">
    <citation type="submission" date="2024-02" db="EMBL/GenBank/DDBJ databases">
        <title>Deinococcus xinjiangensis NBRC 107630.</title>
        <authorList>
            <person name="Ichikawa N."/>
            <person name="Katano-Makiyama Y."/>
            <person name="Hidaka K."/>
        </authorList>
    </citation>
    <scope>NUCLEOTIDE SEQUENCE [LARGE SCALE GENOMIC DNA]</scope>
    <source>
        <strain evidence="1 2">NBRC 107630</strain>
    </source>
</reference>
<proteinExistence type="predicted"/>
<accession>A0ABP9VBX0</accession>
<gene>
    <name evidence="1" type="ORF">Dxin01_02478</name>
</gene>
<protein>
    <submittedName>
        <fullName evidence="1">Uncharacterized protein</fullName>
    </submittedName>
</protein>
<evidence type="ECO:0000313" key="1">
    <source>
        <dbReference type="EMBL" id="GAA5502734.1"/>
    </source>
</evidence>
<keyword evidence="2" id="KW-1185">Reference proteome</keyword>
<sequence>METIFRPHHQDKNAVLTYDADLLYFAASLAFRVIVLEKAWHTSRAGVDFRDFDVPLKYLQRFLLGLTRSSDGLEHYITLTSSMEDIISVYHTSDGMRMEQGLPGSLGFDLMRGFDSVALPLKGHLVTFVKLPGFLFVTVLKPRRYHGSLGTRISSLGGTLTLDPDQLLNSDLLGFLEARSRRLDAIAMSEAQAAKVEQMIENNPERWKDSASARLLHLLKRSDR</sequence>
<dbReference type="EMBL" id="BAABRN010000028">
    <property type="protein sequence ID" value="GAA5502734.1"/>
    <property type="molecule type" value="Genomic_DNA"/>
</dbReference>
<dbReference type="Proteomes" id="UP001458946">
    <property type="component" value="Unassembled WGS sequence"/>
</dbReference>
<name>A0ABP9VBX0_9DEIO</name>
<comment type="caution">
    <text evidence="1">The sequence shown here is derived from an EMBL/GenBank/DDBJ whole genome shotgun (WGS) entry which is preliminary data.</text>
</comment>